<dbReference type="GO" id="GO:0006450">
    <property type="term" value="P:regulation of translational fidelity"/>
    <property type="evidence" value="ECO:0007669"/>
    <property type="project" value="InterPro"/>
</dbReference>
<dbReference type="AlphaFoldDB" id="A0A067GWV3"/>
<dbReference type="GO" id="GO:0070681">
    <property type="term" value="P:glutaminyl-tRNAGln biosynthesis via transamidation"/>
    <property type="evidence" value="ECO:0000318"/>
    <property type="project" value="GO_Central"/>
</dbReference>
<evidence type="ECO:0000313" key="1">
    <source>
        <dbReference type="EMBL" id="KDO79942.1"/>
    </source>
</evidence>
<dbReference type="GO" id="GO:0030956">
    <property type="term" value="C:glutamyl-tRNA(Gln) amidotransferase complex"/>
    <property type="evidence" value="ECO:0000318"/>
    <property type="project" value="GO_Central"/>
</dbReference>
<dbReference type="SUPFAM" id="SSF141000">
    <property type="entry name" value="Glu-tRNAGln amidotransferase C subunit"/>
    <property type="match status" value="1"/>
</dbReference>
<evidence type="ECO:0008006" key="3">
    <source>
        <dbReference type="Google" id="ProtNLM"/>
    </source>
</evidence>
<dbReference type="Gene3D" id="1.10.20.60">
    <property type="entry name" value="Glu-tRNAGln amidotransferase C subunit, N-terminal domain"/>
    <property type="match status" value="1"/>
</dbReference>
<accession>A0A067GWV3</accession>
<dbReference type="GO" id="GO:0005739">
    <property type="term" value="C:mitochondrion"/>
    <property type="evidence" value="ECO:0000318"/>
    <property type="project" value="GO_Central"/>
</dbReference>
<dbReference type="STRING" id="2711.A0A067GWV3"/>
<gene>
    <name evidence="1" type="ORF">CISIN_1g031606mg</name>
</gene>
<name>A0A067GWV3_CITSI</name>
<dbReference type="SMR" id="A0A067GWV3"/>
<dbReference type="Proteomes" id="UP000027120">
    <property type="component" value="Unassembled WGS sequence"/>
</dbReference>
<dbReference type="PANTHER" id="PTHR15004:SF0">
    <property type="entry name" value="GLUTAMYL-TRNA(GLN) AMIDOTRANSFERASE SUBUNIT C, MITOCHONDRIAL"/>
    <property type="match status" value="1"/>
</dbReference>
<dbReference type="GO" id="GO:0032543">
    <property type="term" value="P:mitochondrial translation"/>
    <property type="evidence" value="ECO:0000318"/>
    <property type="project" value="GO_Central"/>
</dbReference>
<dbReference type="InterPro" id="IPR003837">
    <property type="entry name" value="GatC"/>
</dbReference>
<protein>
    <recommendedName>
        <fullName evidence="3">Glutamyl-tRNA(Gln) amidotransferase subunit C, chloroplastic/mitochondrial</fullName>
    </recommendedName>
</protein>
<dbReference type="EMBL" id="KK784877">
    <property type="protein sequence ID" value="KDO79942.1"/>
    <property type="molecule type" value="Genomic_DNA"/>
</dbReference>
<evidence type="ECO:0000313" key="2">
    <source>
        <dbReference type="Proteomes" id="UP000027120"/>
    </source>
</evidence>
<proteinExistence type="predicted"/>
<sequence length="156" mass="17777">MGSRGLLLLKGAAPKHHIFNNTKGSIFSSKMPTRYYYYDYDYNNRTRNCSTTTTRSSLEPPDVPRLAQTARISLTPHEVEEFAPKIRQVIDWFGQLQDVDLDSVDPALRAGSKREKNTLCYYPRICAGGTSLIIQLFCLLSVRVYCKWNASGMLFQ</sequence>
<dbReference type="InterPro" id="IPR036113">
    <property type="entry name" value="Asp/Glu-ADT_sf_sub_c"/>
</dbReference>
<dbReference type="PANTHER" id="PTHR15004">
    <property type="entry name" value="GLUTAMYL-TRNA(GLN) AMIDOTRANSFERASE SUBUNIT C, MITOCHONDRIAL"/>
    <property type="match status" value="1"/>
</dbReference>
<reference evidence="1 2" key="1">
    <citation type="submission" date="2014-04" db="EMBL/GenBank/DDBJ databases">
        <authorList>
            <consortium name="International Citrus Genome Consortium"/>
            <person name="Gmitter F."/>
            <person name="Chen C."/>
            <person name="Farmerie W."/>
            <person name="Harkins T."/>
            <person name="Desany B."/>
            <person name="Mohiuddin M."/>
            <person name="Kodira C."/>
            <person name="Borodovsky M."/>
            <person name="Lomsadze A."/>
            <person name="Burns P."/>
            <person name="Jenkins J."/>
            <person name="Prochnik S."/>
            <person name="Shu S."/>
            <person name="Chapman J."/>
            <person name="Pitluck S."/>
            <person name="Schmutz J."/>
            <person name="Rokhsar D."/>
        </authorList>
    </citation>
    <scope>NUCLEOTIDE SEQUENCE</scope>
</reference>
<dbReference type="Pfam" id="PF02686">
    <property type="entry name" value="GatC"/>
    <property type="match status" value="1"/>
</dbReference>
<keyword evidence="2" id="KW-1185">Reference proteome</keyword>
<organism evidence="1 2">
    <name type="scientific">Citrus sinensis</name>
    <name type="common">Sweet orange</name>
    <name type="synonym">Citrus aurantium var. sinensis</name>
    <dbReference type="NCBI Taxonomy" id="2711"/>
    <lineage>
        <taxon>Eukaryota</taxon>
        <taxon>Viridiplantae</taxon>
        <taxon>Streptophyta</taxon>
        <taxon>Embryophyta</taxon>
        <taxon>Tracheophyta</taxon>
        <taxon>Spermatophyta</taxon>
        <taxon>Magnoliopsida</taxon>
        <taxon>eudicotyledons</taxon>
        <taxon>Gunneridae</taxon>
        <taxon>Pentapetalae</taxon>
        <taxon>rosids</taxon>
        <taxon>malvids</taxon>
        <taxon>Sapindales</taxon>
        <taxon>Rutaceae</taxon>
        <taxon>Aurantioideae</taxon>
        <taxon>Citrus</taxon>
    </lineage>
</organism>